<accession>A0A545V2S2</accession>
<reference evidence="1 2" key="1">
    <citation type="journal article" date="2019" name="Appl. Microbiol. Biotechnol.">
        <title>Genome sequence of Isaria javanica and comparative genome analysis insights into family S53 peptidase evolution in fungal entomopathogens.</title>
        <authorList>
            <person name="Lin R."/>
            <person name="Zhang X."/>
            <person name="Xin B."/>
            <person name="Zou M."/>
            <person name="Gao Y."/>
            <person name="Qin F."/>
            <person name="Hu Q."/>
            <person name="Xie B."/>
            <person name="Cheng X."/>
        </authorList>
    </citation>
    <scope>NUCLEOTIDE SEQUENCE [LARGE SCALE GENOMIC DNA]</scope>
    <source>
        <strain evidence="1 2">IJ1G</strain>
    </source>
</reference>
<organism evidence="1 2">
    <name type="scientific">Cordyceps javanica</name>
    <dbReference type="NCBI Taxonomy" id="43265"/>
    <lineage>
        <taxon>Eukaryota</taxon>
        <taxon>Fungi</taxon>
        <taxon>Dikarya</taxon>
        <taxon>Ascomycota</taxon>
        <taxon>Pezizomycotina</taxon>
        <taxon>Sordariomycetes</taxon>
        <taxon>Hypocreomycetidae</taxon>
        <taxon>Hypocreales</taxon>
        <taxon>Cordycipitaceae</taxon>
        <taxon>Cordyceps</taxon>
    </lineage>
</organism>
<proteinExistence type="predicted"/>
<protein>
    <submittedName>
        <fullName evidence="1">Uncharacterized protein</fullName>
    </submittedName>
</protein>
<gene>
    <name evidence="1" type="ORF">IF1G_05832</name>
</gene>
<comment type="caution">
    <text evidence="1">The sequence shown here is derived from an EMBL/GenBank/DDBJ whole genome shotgun (WGS) entry which is preliminary data.</text>
</comment>
<dbReference type="AlphaFoldDB" id="A0A545V2S2"/>
<name>A0A545V2S2_9HYPO</name>
<keyword evidence="2" id="KW-1185">Reference proteome</keyword>
<dbReference type="Proteomes" id="UP000315783">
    <property type="component" value="Unassembled WGS sequence"/>
</dbReference>
<evidence type="ECO:0000313" key="1">
    <source>
        <dbReference type="EMBL" id="TQV96003.1"/>
    </source>
</evidence>
<sequence>MPRGTLSAAFSKLATCAISDAIQSTSLASFESVCDTLCTVLNSIEVVKRKSWNTILLLMATKRHKFSTTGRRPHNKCNHKNDINLKINDELWFCKVVGTKSLERQDSGRGELVPVVRRLLPCHV</sequence>
<dbReference type="EMBL" id="SPUK01000007">
    <property type="protein sequence ID" value="TQV96003.1"/>
    <property type="molecule type" value="Genomic_DNA"/>
</dbReference>
<evidence type="ECO:0000313" key="2">
    <source>
        <dbReference type="Proteomes" id="UP000315783"/>
    </source>
</evidence>